<reference evidence="2" key="1">
    <citation type="submission" date="2025-08" db="UniProtKB">
        <authorList>
            <consortium name="RefSeq"/>
        </authorList>
    </citation>
    <scope>IDENTIFICATION</scope>
</reference>
<organism evidence="1 2">
    <name type="scientific">Echinops telfairi</name>
    <name type="common">Lesser hedgehog tenrec</name>
    <dbReference type="NCBI Taxonomy" id="9371"/>
    <lineage>
        <taxon>Eukaryota</taxon>
        <taxon>Metazoa</taxon>
        <taxon>Chordata</taxon>
        <taxon>Craniata</taxon>
        <taxon>Vertebrata</taxon>
        <taxon>Euteleostomi</taxon>
        <taxon>Mammalia</taxon>
        <taxon>Eutheria</taxon>
        <taxon>Afrotheria</taxon>
        <taxon>Tenrecidae</taxon>
        <taxon>Tenrecinae</taxon>
        <taxon>Echinops</taxon>
    </lineage>
</organism>
<proteinExistence type="predicted"/>
<evidence type="ECO:0000313" key="1">
    <source>
        <dbReference type="Proteomes" id="UP000694863"/>
    </source>
</evidence>
<protein>
    <submittedName>
        <fullName evidence="2">Distal membrane-arm assembly complex protein 2 isoform X2</fullName>
    </submittedName>
</protein>
<keyword evidence="1" id="KW-1185">Reference proteome</keyword>
<dbReference type="InterPro" id="IPR032675">
    <property type="entry name" value="LRR_dom_sf"/>
</dbReference>
<dbReference type="Gene3D" id="3.80.10.10">
    <property type="entry name" value="Ribonuclease Inhibitor"/>
    <property type="match status" value="1"/>
</dbReference>
<dbReference type="Proteomes" id="UP000694863">
    <property type="component" value="Unplaced"/>
</dbReference>
<name>A0ABM1VKK0_ECHTE</name>
<dbReference type="SUPFAM" id="SSF52047">
    <property type="entry name" value="RNI-like"/>
    <property type="match status" value="1"/>
</dbReference>
<accession>A0ABM1VKK0</accession>
<evidence type="ECO:0000313" key="2">
    <source>
        <dbReference type="RefSeq" id="XP_030742101.1"/>
    </source>
</evidence>
<gene>
    <name evidence="2" type="primary">DMAC2</name>
</gene>
<sequence>MAAPRAYLRLVSPVWNAGFGGARGLSGMVAPEGTQKKKRTLGQYLADHFSDVQALREYLTQRQMSKVHQKNWFQGQEWIGPNGYSQFRQGFLKFQTVPIEAVDASGCALNYNGLDNLLPLKELQTLSLQRCPHVDDWCLSHLYPLAHSLRELSLAGCPRVSERGLACLHHFQNLRRLDISSLPAVSNPSLTQILVEEMLPSCEVLGVDWTHGMKLAPEEPPQDTARPVPA</sequence>
<dbReference type="RefSeq" id="XP_030742101.1">
    <property type="nucleotide sequence ID" value="XM_030886241.2"/>
</dbReference>
<dbReference type="GeneID" id="101651689"/>